<evidence type="ECO:0000256" key="2">
    <source>
        <dbReference type="ARBA" id="ARBA00023242"/>
    </source>
</evidence>
<dbReference type="GO" id="GO:0005634">
    <property type="term" value="C:nucleus"/>
    <property type="evidence" value="ECO:0007669"/>
    <property type="project" value="UniProtKB-SubCell"/>
</dbReference>
<dbReference type="Pfam" id="PF00385">
    <property type="entry name" value="Chromo"/>
    <property type="match status" value="1"/>
</dbReference>
<feature type="compositionally biased region" description="Low complexity" evidence="3">
    <location>
        <begin position="150"/>
        <end position="176"/>
    </location>
</feature>
<name>A0A8H6XEI5_9AGAR</name>
<dbReference type="PANTHER" id="PTHR22812">
    <property type="entry name" value="CHROMOBOX PROTEIN"/>
    <property type="match status" value="1"/>
</dbReference>
<feature type="compositionally biased region" description="Basic and acidic residues" evidence="3">
    <location>
        <begin position="248"/>
        <end position="259"/>
    </location>
</feature>
<feature type="compositionally biased region" description="Pro residues" evidence="3">
    <location>
        <begin position="177"/>
        <end position="188"/>
    </location>
</feature>
<dbReference type="InterPro" id="IPR000953">
    <property type="entry name" value="Chromo/chromo_shadow_dom"/>
</dbReference>
<feature type="compositionally biased region" description="Basic and acidic residues" evidence="3">
    <location>
        <begin position="222"/>
        <end position="235"/>
    </location>
</feature>
<sequence length="277" mass="31527">MGKKEKRKREPSVVPEEEPAEEEGFQVEVITHARVKDANLEDPWEYRVKWAGYASDEDSWEPAENVAACQRLLDSFWTEIGLDNEDYPEGYVAKASKEWIKKERKRFKAEFAKNKEEERKQKERAERRKEDALTKKAAKKKKQSVEKQKSTASVPSRSASTSSVPQRNSQSSVSSYPAPPPSTPALPPPKKKAKLFTSDPEDSEDDRPLSSLGKKRKLSAKAGDDKQTKVRKTQDKTSVSATSSTKVKNFESSKRKEVRPSFTSPIPNRESERRRVK</sequence>
<dbReference type="GO" id="GO:0006338">
    <property type="term" value="P:chromatin remodeling"/>
    <property type="evidence" value="ECO:0007669"/>
    <property type="project" value="UniProtKB-ARBA"/>
</dbReference>
<keyword evidence="2" id="KW-0539">Nucleus</keyword>
<protein>
    <submittedName>
        <fullName evidence="5">Chromo domain-containing protein</fullName>
    </submittedName>
</protein>
<dbReference type="InterPro" id="IPR023780">
    <property type="entry name" value="Chromo_domain"/>
</dbReference>
<dbReference type="SUPFAM" id="SSF54160">
    <property type="entry name" value="Chromo domain-like"/>
    <property type="match status" value="1"/>
</dbReference>
<evidence type="ECO:0000313" key="6">
    <source>
        <dbReference type="Proteomes" id="UP000620124"/>
    </source>
</evidence>
<organism evidence="5 6">
    <name type="scientific">Mycena venus</name>
    <dbReference type="NCBI Taxonomy" id="2733690"/>
    <lineage>
        <taxon>Eukaryota</taxon>
        <taxon>Fungi</taxon>
        <taxon>Dikarya</taxon>
        <taxon>Basidiomycota</taxon>
        <taxon>Agaricomycotina</taxon>
        <taxon>Agaricomycetes</taxon>
        <taxon>Agaricomycetidae</taxon>
        <taxon>Agaricales</taxon>
        <taxon>Marasmiineae</taxon>
        <taxon>Mycenaceae</taxon>
        <taxon>Mycena</taxon>
    </lineage>
</organism>
<feature type="compositionally biased region" description="Basic and acidic residues" evidence="3">
    <location>
        <begin position="110"/>
        <end position="134"/>
    </location>
</feature>
<dbReference type="InterPro" id="IPR023779">
    <property type="entry name" value="Chromodomain_CS"/>
</dbReference>
<dbReference type="AlphaFoldDB" id="A0A8H6XEI5"/>
<proteinExistence type="predicted"/>
<dbReference type="Gene3D" id="2.40.50.40">
    <property type="match status" value="1"/>
</dbReference>
<comment type="caution">
    <text evidence="5">The sequence shown here is derived from an EMBL/GenBank/DDBJ whole genome shotgun (WGS) entry which is preliminary data.</text>
</comment>
<evidence type="ECO:0000256" key="1">
    <source>
        <dbReference type="ARBA" id="ARBA00004123"/>
    </source>
</evidence>
<dbReference type="EMBL" id="JACAZI010000019">
    <property type="protein sequence ID" value="KAF7339930.1"/>
    <property type="molecule type" value="Genomic_DNA"/>
</dbReference>
<gene>
    <name evidence="5" type="ORF">MVEN_01910600</name>
</gene>
<feature type="compositionally biased region" description="Low complexity" evidence="3">
    <location>
        <begin position="236"/>
        <end position="247"/>
    </location>
</feature>
<reference evidence="5" key="1">
    <citation type="submission" date="2020-05" db="EMBL/GenBank/DDBJ databases">
        <title>Mycena genomes resolve the evolution of fungal bioluminescence.</title>
        <authorList>
            <person name="Tsai I.J."/>
        </authorList>
    </citation>
    <scope>NUCLEOTIDE SEQUENCE</scope>
    <source>
        <strain evidence="5">CCC161011</strain>
    </source>
</reference>
<dbReference type="OrthoDB" id="2630497at2759"/>
<accession>A0A8H6XEI5</accession>
<dbReference type="InterPro" id="IPR051219">
    <property type="entry name" value="Heterochromatin_chromo-domain"/>
</dbReference>
<dbReference type="PROSITE" id="PS00598">
    <property type="entry name" value="CHROMO_1"/>
    <property type="match status" value="1"/>
</dbReference>
<comment type="subcellular location">
    <subcellularLocation>
        <location evidence="1">Nucleus</location>
    </subcellularLocation>
</comment>
<keyword evidence="6" id="KW-1185">Reference proteome</keyword>
<evidence type="ECO:0000313" key="5">
    <source>
        <dbReference type="EMBL" id="KAF7339930.1"/>
    </source>
</evidence>
<evidence type="ECO:0000259" key="4">
    <source>
        <dbReference type="PROSITE" id="PS50013"/>
    </source>
</evidence>
<dbReference type="Proteomes" id="UP000620124">
    <property type="component" value="Unassembled WGS sequence"/>
</dbReference>
<dbReference type="PROSITE" id="PS50013">
    <property type="entry name" value="CHROMO_2"/>
    <property type="match status" value="1"/>
</dbReference>
<feature type="region of interest" description="Disordered" evidence="3">
    <location>
        <begin position="1"/>
        <end position="25"/>
    </location>
</feature>
<feature type="compositionally biased region" description="Acidic residues" evidence="3">
    <location>
        <begin position="15"/>
        <end position="25"/>
    </location>
</feature>
<feature type="region of interest" description="Disordered" evidence="3">
    <location>
        <begin position="110"/>
        <end position="277"/>
    </location>
</feature>
<dbReference type="SMART" id="SM00298">
    <property type="entry name" value="CHROMO"/>
    <property type="match status" value="1"/>
</dbReference>
<feature type="domain" description="Chromo" evidence="4">
    <location>
        <begin position="25"/>
        <end position="79"/>
    </location>
</feature>
<evidence type="ECO:0000256" key="3">
    <source>
        <dbReference type="SAM" id="MobiDB-lite"/>
    </source>
</evidence>
<dbReference type="InterPro" id="IPR016197">
    <property type="entry name" value="Chromo-like_dom_sf"/>
</dbReference>